<keyword evidence="1" id="KW-1133">Transmembrane helix</keyword>
<keyword evidence="3" id="KW-1185">Reference proteome</keyword>
<evidence type="ECO:0000256" key="1">
    <source>
        <dbReference type="SAM" id="Phobius"/>
    </source>
</evidence>
<dbReference type="EMBL" id="WHJG01000024">
    <property type="protein sequence ID" value="NHZ81661.1"/>
    <property type="molecule type" value="Genomic_DNA"/>
</dbReference>
<gene>
    <name evidence="2" type="ORF">F2P44_20615</name>
</gene>
<evidence type="ECO:0000313" key="2">
    <source>
        <dbReference type="EMBL" id="NHZ81661.1"/>
    </source>
</evidence>
<dbReference type="RefSeq" id="WP_167088989.1">
    <property type="nucleotide sequence ID" value="NZ_WHJG01000024.1"/>
</dbReference>
<feature type="transmembrane region" description="Helical" evidence="1">
    <location>
        <begin position="86"/>
        <end position="107"/>
    </location>
</feature>
<evidence type="ECO:0008006" key="4">
    <source>
        <dbReference type="Google" id="ProtNLM"/>
    </source>
</evidence>
<keyword evidence="1" id="KW-0812">Transmembrane</keyword>
<dbReference type="Proteomes" id="UP000621455">
    <property type="component" value="Unassembled WGS sequence"/>
</dbReference>
<name>A0ABX0N8E1_9BURK</name>
<organism evidence="2 3">
    <name type="scientific">Massilia frigida</name>
    <dbReference type="NCBI Taxonomy" id="2609281"/>
    <lineage>
        <taxon>Bacteria</taxon>
        <taxon>Pseudomonadati</taxon>
        <taxon>Pseudomonadota</taxon>
        <taxon>Betaproteobacteria</taxon>
        <taxon>Burkholderiales</taxon>
        <taxon>Oxalobacteraceae</taxon>
        <taxon>Telluria group</taxon>
        <taxon>Massilia</taxon>
    </lineage>
</organism>
<sequence>MNDELRDHGDMEERVARLETDITAIKIDVAVIKANGATKSDVAELRAELQTEMRSGFAGIRAEMRAEIAGVRSEIRSAVSEAKSSIIMWVAGLVFMAQLIPAAVRLIDKYI</sequence>
<keyword evidence="1" id="KW-0472">Membrane</keyword>
<dbReference type="Gene3D" id="1.20.58.130">
    <property type="match status" value="1"/>
</dbReference>
<proteinExistence type="predicted"/>
<protein>
    <recommendedName>
        <fullName evidence="4">DUF1640 domain-containing protein</fullName>
    </recommendedName>
</protein>
<accession>A0ABX0N8E1</accession>
<evidence type="ECO:0000313" key="3">
    <source>
        <dbReference type="Proteomes" id="UP000621455"/>
    </source>
</evidence>
<reference evidence="2 3" key="1">
    <citation type="submission" date="2019-10" db="EMBL/GenBank/DDBJ databases">
        <title>Taxonomy of Antarctic Massilia spp.: description of Massilia rubra sp. nov., Massilia aquatica sp. nov., Massilia mucilaginosa sp. nov., Massilia frigida sp. nov. isolated from streams, lakes and regoliths.</title>
        <authorList>
            <person name="Holochova P."/>
            <person name="Sedlacek I."/>
            <person name="Kralova S."/>
            <person name="Maslanova I."/>
            <person name="Busse H.-J."/>
            <person name="Stankova E."/>
            <person name="Vrbovska V."/>
            <person name="Kovarovic V."/>
            <person name="Bartak M."/>
            <person name="Svec P."/>
            <person name="Pantucek R."/>
        </authorList>
    </citation>
    <scope>NUCLEOTIDE SEQUENCE [LARGE SCALE GENOMIC DNA]</scope>
    <source>
        <strain evidence="2 3">CCM 8695</strain>
    </source>
</reference>
<comment type="caution">
    <text evidence="2">The sequence shown here is derived from an EMBL/GenBank/DDBJ whole genome shotgun (WGS) entry which is preliminary data.</text>
</comment>